<feature type="region of interest" description="Disordered" evidence="1">
    <location>
        <begin position="1"/>
        <end position="88"/>
    </location>
</feature>
<evidence type="ECO:0000313" key="2">
    <source>
        <dbReference type="EMBL" id="KIY92074.1"/>
    </source>
</evidence>
<keyword evidence="3" id="KW-1185">Reference proteome</keyword>
<reference evidence="2 3" key="1">
    <citation type="journal article" date="2013" name="BMC Genomics">
        <title>Reconstruction of the lipid metabolism for the microalga Monoraphidium neglectum from its genome sequence reveals characteristics suitable for biofuel production.</title>
        <authorList>
            <person name="Bogen C."/>
            <person name="Al-Dilaimi A."/>
            <person name="Albersmeier A."/>
            <person name="Wichmann J."/>
            <person name="Grundmann M."/>
            <person name="Rupp O."/>
            <person name="Lauersen K.J."/>
            <person name="Blifernez-Klassen O."/>
            <person name="Kalinowski J."/>
            <person name="Goesmann A."/>
            <person name="Mussgnug J.H."/>
            <person name="Kruse O."/>
        </authorList>
    </citation>
    <scope>NUCLEOTIDE SEQUENCE [LARGE SCALE GENOMIC DNA]</scope>
    <source>
        <strain evidence="2 3">SAG 48.87</strain>
    </source>
</reference>
<feature type="compositionally biased region" description="Low complexity" evidence="1">
    <location>
        <begin position="42"/>
        <end position="62"/>
    </location>
</feature>
<name>A0A0D2LJB6_9CHLO</name>
<evidence type="ECO:0000256" key="1">
    <source>
        <dbReference type="SAM" id="MobiDB-lite"/>
    </source>
</evidence>
<dbReference type="AlphaFoldDB" id="A0A0D2LJB6"/>
<proteinExistence type="predicted"/>
<dbReference type="RefSeq" id="XP_013891094.1">
    <property type="nucleotide sequence ID" value="XM_014035640.1"/>
</dbReference>
<protein>
    <submittedName>
        <fullName evidence="2">Uncharacterized protein</fullName>
    </submittedName>
</protein>
<feature type="non-terminal residue" evidence="2">
    <location>
        <position position="1"/>
    </location>
</feature>
<feature type="compositionally biased region" description="Low complexity" evidence="1">
    <location>
        <begin position="21"/>
        <end position="35"/>
    </location>
</feature>
<dbReference type="KEGG" id="mng:MNEG_15890"/>
<gene>
    <name evidence="2" type="ORF">MNEG_15890</name>
</gene>
<organism evidence="2 3">
    <name type="scientific">Monoraphidium neglectum</name>
    <dbReference type="NCBI Taxonomy" id="145388"/>
    <lineage>
        <taxon>Eukaryota</taxon>
        <taxon>Viridiplantae</taxon>
        <taxon>Chlorophyta</taxon>
        <taxon>core chlorophytes</taxon>
        <taxon>Chlorophyceae</taxon>
        <taxon>CS clade</taxon>
        <taxon>Sphaeropleales</taxon>
        <taxon>Selenastraceae</taxon>
        <taxon>Monoraphidium</taxon>
    </lineage>
</organism>
<dbReference type="GeneID" id="25733596"/>
<dbReference type="EMBL" id="KK105982">
    <property type="protein sequence ID" value="KIY92074.1"/>
    <property type="molecule type" value="Genomic_DNA"/>
</dbReference>
<dbReference type="Proteomes" id="UP000054498">
    <property type="component" value="Unassembled WGS sequence"/>
</dbReference>
<sequence length="88" mass="9508">LAGAAGATTQRQVVRSPIAVRQQQPQQQPQQQQQQRQRRQQPQRQPGAQPLAGPPQSLNGTHGLNGTGHGLNGRKPRGQRLTDSDAAH</sequence>
<accession>A0A0D2LJB6</accession>
<evidence type="ECO:0000313" key="3">
    <source>
        <dbReference type="Proteomes" id="UP000054498"/>
    </source>
</evidence>